<name>A0A2A9CP28_9ACTN</name>
<sequence length="224" mass="23111">MSPLGAPTNLDRYLVELTGKRSPLVCFAPTASADDPQYINRFLLAYGTLGVRTMVLTLWQGGSAGSVARLADVDLLLVGGGHTVNLMALWQAHGVDAAIRSRYAAGDVVLAGVSAGGACWYSGCITDSFGDFRAWRGGLGLVEGSFCPHFDGEAERAPAFTDAIASGALPGGFGADDGAGIHYVDGVATEYLSEAAGKNVYQVLPSDLPTSSGVLVAPQPMTVL</sequence>
<keyword evidence="2" id="KW-0645">Protease</keyword>
<dbReference type="PANTHER" id="PTHR20842:SF0">
    <property type="entry name" value="ALPHA-ASPARTYL DIPEPTIDASE"/>
    <property type="match status" value="1"/>
</dbReference>
<evidence type="ECO:0000256" key="2">
    <source>
        <dbReference type="ARBA" id="ARBA00022670"/>
    </source>
</evidence>
<comment type="similarity">
    <text evidence="1">Belongs to the peptidase S51 family.</text>
</comment>
<evidence type="ECO:0000256" key="1">
    <source>
        <dbReference type="ARBA" id="ARBA00006534"/>
    </source>
</evidence>
<evidence type="ECO:0000256" key="3">
    <source>
        <dbReference type="ARBA" id="ARBA00022801"/>
    </source>
</evidence>
<dbReference type="Pfam" id="PF03575">
    <property type="entry name" value="Peptidase_S51"/>
    <property type="match status" value="1"/>
</dbReference>
<dbReference type="EMBL" id="PDJC01000001">
    <property type="protein sequence ID" value="PFG15906.1"/>
    <property type="molecule type" value="Genomic_DNA"/>
</dbReference>
<dbReference type="GO" id="GO:0006508">
    <property type="term" value="P:proteolysis"/>
    <property type="evidence" value="ECO:0007669"/>
    <property type="project" value="UniProtKB-KW"/>
</dbReference>
<proteinExistence type="inferred from homology"/>
<protein>
    <submittedName>
        <fullName evidence="5">Peptidase E</fullName>
    </submittedName>
</protein>
<dbReference type="InterPro" id="IPR005320">
    <property type="entry name" value="Peptidase_S51"/>
</dbReference>
<organism evidence="5 6">
    <name type="scientific">Propionicimonas paludicola</name>
    <dbReference type="NCBI Taxonomy" id="185243"/>
    <lineage>
        <taxon>Bacteria</taxon>
        <taxon>Bacillati</taxon>
        <taxon>Actinomycetota</taxon>
        <taxon>Actinomycetes</taxon>
        <taxon>Propionibacteriales</taxon>
        <taxon>Nocardioidaceae</taxon>
        <taxon>Propionicimonas</taxon>
    </lineage>
</organism>
<dbReference type="PANTHER" id="PTHR20842">
    <property type="entry name" value="PROTEASE S51 ALPHA-ASPARTYL DIPEPTIDASE"/>
    <property type="match status" value="1"/>
</dbReference>
<dbReference type="InterPro" id="IPR029062">
    <property type="entry name" value="Class_I_gatase-like"/>
</dbReference>
<evidence type="ECO:0000256" key="4">
    <source>
        <dbReference type="ARBA" id="ARBA00022825"/>
    </source>
</evidence>
<evidence type="ECO:0000313" key="5">
    <source>
        <dbReference type="EMBL" id="PFG15906.1"/>
    </source>
</evidence>
<dbReference type="Proteomes" id="UP000226079">
    <property type="component" value="Unassembled WGS sequence"/>
</dbReference>
<dbReference type="Gene3D" id="3.40.50.880">
    <property type="match status" value="1"/>
</dbReference>
<evidence type="ECO:0000313" key="6">
    <source>
        <dbReference type="Proteomes" id="UP000226079"/>
    </source>
</evidence>
<dbReference type="GO" id="GO:0008236">
    <property type="term" value="F:serine-type peptidase activity"/>
    <property type="evidence" value="ECO:0007669"/>
    <property type="project" value="UniProtKB-KW"/>
</dbReference>
<gene>
    <name evidence="5" type="ORF">ATK74_0427</name>
</gene>
<keyword evidence="3" id="KW-0378">Hydrolase</keyword>
<reference evidence="5 6" key="1">
    <citation type="submission" date="2017-10" db="EMBL/GenBank/DDBJ databases">
        <title>Sequencing the genomes of 1000 actinobacteria strains.</title>
        <authorList>
            <person name="Klenk H.-P."/>
        </authorList>
    </citation>
    <scope>NUCLEOTIDE SEQUENCE [LARGE SCALE GENOMIC DNA]</scope>
    <source>
        <strain evidence="5 6">DSM 15597</strain>
    </source>
</reference>
<keyword evidence="6" id="KW-1185">Reference proteome</keyword>
<accession>A0A2A9CP28</accession>
<dbReference type="AlphaFoldDB" id="A0A2A9CP28"/>
<keyword evidence="4" id="KW-0720">Serine protease</keyword>
<dbReference type="SUPFAM" id="SSF52317">
    <property type="entry name" value="Class I glutamine amidotransferase-like"/>
    <property type="match status" value="1"/>
</dbReference>
<comment type="caution">
    <text evidence="5">The sequence shown here is derived from an EMBL/GenBank/DDBJ whole genome shotgun (WGS) entry which is preliminary data.</text>
</comment>